<sequence length="126" mass="14128">MENGRRLLGYYLFVSNSSDWTTGEICYQHEGPRIPSTFQNITCSVTGRYVTLYNFRNQTHVGWGYESEAYLELCEVEVYGCPKGFYGLTCDLVCSENCISSICNPDSAECALGCIDGWAGSYCNIF</sequence>
<evidence type="ECO:0008006" key="3">
    <source>
        <dbReference type="Google" id="ProtNLM"/>
    </source>
</evidence>
<dbReference type="Proteomes" id="UP001217089">
    <property type="component" value="Unassembled WGS sequence"/>
</dbReference>
<evidence type="ECO:0000313" key="1">
    <source>
        <dbReference type="EMBL" id="KAJ8305300.1"/>
    </source>
</evidence>
<organism evidence="1 2">
    <name type="scientific">Tegillarca granosa</name>
    <name type="common">Malaysian cockle</name>
    <name type="synonym">Anadara granosa</name>
    <dbReference type="NCBI Taxonomy" id="220873"/>
    <lineage>
        <taxon>Eukaryota</taxon>
        <taxon>Metazoa</taxon>
        <taxon>Spiralia</taxon>
        <taxon>Lophotrochozoa</taxon>
        <taxon>Mollusca</taxon>
        <taxon>Bivalvia</taxon>
        <taxon>Autobranchia</taxon>
        <taxon>Pteriomorphia</taxon>
        <taxon>Arcoida</taxon>
        <taxon>Arcoidea</taxon>
        <taxon>Arcidae</taxon>
        <taxon>Tegillarca</taxon>
    </lineage>
</organism>
<dbReference type="EMBL" id="JARBDR010000813">
    <property type="protein sequence ID" value="KAJ8305300.1"/>
    <property type="molecule type" value="Genomic_DNA"/>
</dbReference>
<proteinExistence type="predicted"/>
<comment type="caution">
    <text evidence="1">The sequence shown here is derived from an EMBL/GenBank/DDBJ whole genome shotgun (WGS) entry which is preliminary data.</text>
</comment>
<dbReference type="InterPro" id="IPR008979">
    <property type="entry name" value="Galactose-bd-like_sf"/>
</dbReference>
<accession>A0ABQ9EJC8</accession>
<name>A0ABQ9EJC8_TEGGR</name>
<gene>
    <name evidence="1" type="ORF">KUTeg_015845</name>
</gene>
<dbReference type="SUPFAM" id="SSF49785">
    <property type="entry name" value="Galactose-binding domain-like"/>
    <property type="match status" value="1"/>
</dbReference>
<reference evidence="1 2" key="1">
    <citation type="submission" date="2022-12" db="EMBL/GenBank/DDBJ databases">
        <title>Chromosome-level genome of Tegillarca granosa.</title>
        <authorList>
            <person name="Kim J."/>
        </authorList>
    </citation>
    <scope>NUCLEOTIDE SEQUENCE [LARGE SCALE GENOMIC DNA]</scope>
    <source>
        <strain evidence="1">Teg-2019</strain>
        <tissue evidence="1">Adductor muscle</tissue>
    </source>
</reference>
<dbReference type="Gene3D" id="2.60.120.260">
    <property type="entry name" value="Galactose-binding domain-like"/>
    <property type="match status" value="1"/>
</dbReference>
<protein>
    <recommendedName>
        <fullName evidence="3">Scavenger receptor class F member 2</fullName>
    </recommendedName>
</protein>
<keyword evidence="2" id="KW-1185">Reference proteome</keyword>
<evidence type="ECO:0000313" key="2">
    <source>
        <dbReference type="Proteomes" id="UP001217089"/>
    </source>
</evidence>